<comment type="caution">
    <text evidence="2">The sequence shown here is derived from an EMBL/GenBank/DDBJ whole genome shotgun (WGS) entry which is preliminary data.</text>
</comment>
<accession>A0AA42BQG4</accession>
<evidence type="ECO:0000256" key="1">
    <source>
        <dbReference type="SAM" id="SignalP"/>
    </source>
</evidence>
<proteinExistence type="predicted"/>
<keyword evidence="3" id="KW-1185">Reference proteome</keyword>
<dbReference type="RefSeq" id="WP_254758335.1">
    <property type="nucleotide sequence ID" value="NZ_JANCLT010000003.1"/>
</dbReference>
<sequence length="122" mass="14219">MKCFYRSFALGIALLLLAGCQQTTMTFQEIFPVNHLTKLEITKGNGEQTIVTDKFKIRSWLTGVKATKFTPRKDQEEEKGYLYFVKMYEGEKEVGSFTTSKIKNYYYERNADFEERIASLLN</sequence>
<feature type="chain" id="PRO_5041303978" description="YxeA family protein" evidence="1">
    <location>
        <begin position="19"/>
        <end position="122"/>
    </location>
</feature>
<evidence type="ECO:0000313" key="3">
    <source>
        <dbReference type="Proteomes" id="UP001156102"/>
    </source>
</evidence>
<evidence type="ECO:0008006" key="4">
    <source>
        <dbReference type="Google" id="ProtNLM"/>
    </source>
</evidence>
<dbReference type="EMBL" id="JANCLT010000003">
    <property type="protein sequence ID" value="MCP8968424.1"/>
    <property type="molecule type" value="Genomic_DNA"/>
</dbReference>
<gene>
    <name evidence="2" type="ORF">NK662_07690</name>
</gene>
<dbReference type="PROSITE" id="PS51257">
    <property type="entry name" value="PROKAR_LIPOPROTEIN"/>
    <property type="match status" value="1"/>
</dbReference>
<dbReference type="Proteomes" id="UP001156102">
    <property type="component" value="Unassembled WGS sequence"/>
</dbReference>
<reference evidence="2" key="1">
    <citation type="submission" date="2022-07" db="EMBL/GenBank/DDBJ databases">
        <authorList>
            <person name="Li W.-J."/>
            <person name="Deng Q.-Q."/>
        </authorList>
    </citation>
    <scope>NUCLEOTIDE SEQUENCE</scope>
    <source>
        <strain evidence="2">SYSU M60031</strain>
    </source>
</reference>
<feature type="signal peptide" evidence="1">
    <location>
        <begin position="1"/>
        <end position="18"/>
    </location>
</feature>
<name>A0AA42BQG4_9BACI</name>
<keyword evidence="1" id="KW-0732">Signal</keyword>
<dbReference type="AlphaFoldDB" id="A0AA42BQG4"/>
<organism evidence="2 3">
    <name type="scientific">Ectobacillus ponti</name>
    <dbReference type="NCBI Taxonomy" id="2961894"/>
    <lineage>
        <taxon>Bacteria</taxon>
        <taxon>Bacillati</taxon>
        <taxon>Bacillota</taxon>
        <taxon>Bacilli</taxon>
        <taxon>Bacillales</taxon>
        <taxon>Bacillaceae</taxon>
        <taxon>Ectobacillus</taxon>
    </lineage>
</organism>
<protein>
    <recommendedName>
        <fullName evidence="4">YxeA family protein</fullName>
    </recommendedName>
</protein>
<evidence type="ECO:0000313" key="2">
    <source>
        <dbReference type="EMBL" id="MCP8968424.1"/>
    </source>
</evidence>